<dbReference type="STRING" id="59922.P9303_25411"/>
<dbReference type="Proteomes" id="UP000002274">
    <property type="component" value="Chromosome"/>
</dbReference>
<sequence>MPFPVDLKACWAGADRLWLDQLWWLPAAGSLANSSGALRNLFGCLVYRAW</sequence>
<name>A2CCR2_PROM3</name>
<dbReference type="AlphaFoldDB" id="A2CCR2"/>
<organism evidence="1 2">
    <name type="scientific">Prochlorococcus marinus (strain MIT 9303)</name>
    <dbReference type="NCBI Taxonomy" id="59922"/>
    <lineage>
        <taxon>Bacteria</taxon>
        <taxon>Bacillati</taxon>
        <taxon>Cyanobacteriota</taxon>
        <taxon>Cyanophyceae</taxon>
        <taxon>Synechococcales</taxon>
        <taxon>Prochlorococcaceae</taxon>
        <taxon>Prochlorococcus</taxon>
    </lineage>
</organism>
<dbReference type="EMBL" id="CP000554">
    <property type="protein sequence ID" value="ABM79272.1"/>
    <property type="molecule type" value="Genomic_DNA"/>
</dbReference>
<evidence type="ECO:0000313" key="1">
    <source>
        <dbReference type="EMBL" id="ABM79272.1"/>
    </source>
</evidence>
<reference evidence="1 2" key="1">
    <citation type="journal article" date="2007" name="PLoS Genet.">
        <title>Patterns and implications of gene gain and loss in the evolution of Prochlorococcus.</title>
        <authorList>
            <person name="Kettler G.C."/>
            <person name="Martiny A.C."/>
            <person name="Huang K."/>
            <person name="Zucker J."/>
            <person name="Coleman M.L."/>
            <person name="Rodrigue S."/>
            <person name="Chen F."/>
            <person name="Lapidus A."/>
            <person name="Ferriera S."/>
            <person name="Johnson J."/>
            <person name="Steglich C."/>
            <person name="Church G.M."/>
            <person name="Richardson P."/>
            <person name="Chisholm S.W."/>
        </authorList>
    </citation>
    <scope>NUCLEOTIDE SEQUENCE [LARGE SCALE GENOMIC DNA]</scope>
    <source>
        <strain evidence="1 2">MIT 9303</strain>
    </source>
</reference>
<gene>
    <name evidence="1" type="ordered locus">P9303_25411</name>
</gene>
<proteinExistence type="predicted"/>
<protein>
    <submittedName>
        <fullName evidence="1">Uncharacterized protein</fullName>
    </submittedName>
</protein>
<dbReference type="KEGG" id="pmf:P9303_25411"/>
<dbReference type="HOGENOM" id="CLU_3156645_0_0_3"/>
<evidence type="ECO:0000313" key="2">
    <source>
        <dbReference type="Proteomes" id="UP000002274"/>
    </source>
</evidence>
<accession>A2CCR2</accession>